<dbReference type="Proteomes" id="UP000695022">
    <property type="component" value="Unplaced"/>
</dbReference>
<comment type="similarity">
    <text evidence="2">Belongs to the sulfatase family.</text>
</comment>
<dbReference type="PROSITE" id="PS00523">
    <property type="entry name" value="SULFATASE_1"/>
    <property type="match status" value="1"/>
</dbReference>
<dbReference type="Pfam" id="PF14707">
    <property type="entry name" value="Sulfatase_C"/>
    <property type="match status" value="1"/>
</dbReference>
<dbReference type="Gene3D" id="3.40.720.10">
    <property type="entry name" value="Alkaline Phosphatase, subunit A"/>
    <property type="match status" value="1"/>
</dbReference>
<organism evidence="8 9">
    <name type="scientific">Priapulus caudatus</name>
    <name type="common">Priapulid worm</name>
    <dbReference type="NCBI Taxonomy" id="37621"/>
    <lineage>
        <taxon>Eukaryota</taxon>
        <taxon>Metazoa</taxon>
        <taxon>Ecdysozoa</taxon>
        <taxon>Scalidophora</taxon>
        <taxon>Priapulida</taxon>
        <taxon>Priapulimorpha</taxon>
        <taxon>Priapulimorphida</taxon>
        <taxon>Priapulidae</taxon>
        <taxon>Priapulus</taxon>
    </lineage>
</organism>
<dbReference type="Pfam" id="PF00884">
    <property type="entry name" value="Sulfatase"/>
    <property type="match status" value="1"/>
</dbReference>
<dbReference type="InterPro" id="IPR000917">
    <property type="entry name" value="Sulfatase_N"/>
</dbReference>
<feature type="signal peptide" evidence="6">
    <location>
        <begin position="1"/>
        <end position="23"/>
    </location>
</feature>
<keyword evidence="8" id="KW-1185">Reference proteome</keyword>
<proteinExistence type="inferred from homology"/>
<accession>A0ABM1DYM0</accession>
<evidence type="ECO:0000256" key="1">
    <source>
        <dbReference type="ARBA" id="ARBA00001913"/>
    </source>
</evidence>
<dbReference type="Gene3D" id="3.30.1120.10">
    <property type="match status" value="1"/>
</dbReference>
<dbReference type="GeneID" id="106807259"/>
<keyword evidence="3" id="KW-0479">Metal-binding</keyword>
<evidence type="ECO:0000256" key="6">
    <source>
        <dbReference type="SAM" id="SignalP"/>
    </source>
</evidence>
<dbReference type="PANTHER" id="PTHR42693">
    <property type="entry name" value="ARYLSULFATASE FAMILY MEMBER"/>
    <property type="match status" value="1"/>
</dbReference>
<protein>
    <submittedName>
        <fullName evidence="9">Arylsulfatase-like</fullName>
    </submittedName>
</protein>
<dbReference type="InterPro" id="IPR050738">
    <property type="entry name" value="Sulfatase"/>
</dbReference>
<evidence type="ECO:0000256" key="4">
    <source>
        <dbReference type="ARBA" id="ARBA00022801"/>
    </source>
</evidence>
<dbReference type="InterPro" id="IPR024607">
    <property type="entry name" value="Sulfatase_CS"/>
</dbReference>
<dbReference type="RefSeq" id="XP_014665041.1">
    <property type="nucleotide sequence ID" value="XM_014809555.1"/>
</dbReference>
<gene>
    <name evidence="9" type="primary">LOC106807259</name>
</gene>
<evidence type="ECO:0000313" key="9">
    <source>
        <dbReference type="RefSeq" id="XP_014665041.1"/>
    </source>
</evidence>
<dbReference type="SUPFAM" id="SSF53649">
    <property type="entry name" value="Alkaline phosphatase-like"/>
    <property type="match status" value="1"/>
</dbReference>
<evidence type="ECO:0000256" key="2">
    <source>
        <dbReference type="ARBA" id="ARBA00008779"/>
    </source>
</evidence>
<keyword evidence="6" id="KW-0732">Signal</keyword>
<feature type="chain" id="PRO_5045667388" evidence="6">
    <location>
        <begin position="24"/>
        <end position="519"/>
    </location>
</feature>
<keyword evidence="4" id="KW-0378">Hydrolase</keyword>
<feature type="domain" description="Sulfatase N-terminal" evidence="7">
    <location>
        <begin position="31"/>
        <end position="354"/>
    </location>
</feature>
<sequence>MHVNSEFYVLLAVLVAAFSYVASSTCSDSRPNIVLILADDMGWGDLSVYGHPSQEWGRIDQMAAEGMRFTNFYSASSMCSPSRASILTGRVPPRTGVWNANYSSISLFGPMDSTGLPAEELTIAEVLREAGYRTGMVGKWHLGTNQYNSSDGVHLPHHHGFDYVGTSLPFSMTWHCDEHQIHIPKPPPFCFLYRGAELVQQPIDMHHMTESIVEDAVSFIEDNVDRKFFLYLSLTHTHIDLTVTPRFHKSSARGRYGDNVNEMQWVVGTVLDTLQSRHLQENTLVFFVSDNGPDVNICEEGGSPGILRGGKGKTWDGGIRVPAVAYWPCRIQAGHTSKAILSTTDLLPTFAELARKQLPTDITIDGKSMSSVLFDGSATSHEILYFYCADVLMAVRYGNYKIHFRSQSVSPPEYYDDDSTCVNGVPQDFPFLCYDCEGDCVTSHDPPLYFDIENDPGERWPLGENKIPEEVLLRVASLVFEHKKGMVARSAEIGSEPLDPSLQPCCNPPACTCNYPGKI</sequence>
<evidence type="ECO:0000259" key="7">
    <source>
        <dbReference type="Pfam" id="PF00884"/>
    </source>
</evidence>
<evidence type="ECO:0000256" key="5">
    <source>
        <dbReference type="ARBA" id="ARBA00022837"/>
    </source>
</evidence>
<evidence type="ECO:0000313" key="8">
    <source>
        <dbReference type="Proteomes" id="UP000695022"/>
    </source>
</evidence>
<evidence type="ECO:0000256" key="3">
    <source>
        <dbReference type="ARBA" id="ARBA00022723"/>
    </source>
</evidence>
<dbReference type="PANTHER" id="PTHR42693:SF15">
    <property type="entry name" value="ARYLSULFATASE"/>
    <property type="match status" value="1"/>
</dbReference>
<name>A0ABM1DYM0_PRICU</name>
<comment type="cofactor">
    <cofactor evidence="1">
        <name>Ca(2+)</name>
        <dbReference type="ChEBI" id="CHEBI:29108"/>
    </cofactor>
</comment>
<keyword evidence="5" id="KW-0106">Calcium</keyword>
<dbReference type="PROSITE" id="PS00149">
    <property type="entry name" value="SULFATASE_2"/>
    <property type="match status" value="1"/>
</dbReference>
<reference evidence="9" key="1">
    <citation type="submission" date="2025-08" db="UniProtKB">
        <authorList>
            <consortium name="RefSeq"/>
        </authorList>
    </citation>
    <scope>IDENTIFICATION</scope>
</reference>
<dbReference type="InterPro" id="IPR017850">
    <property type="entry name" value="Alkaline_phosphatase_core_sf"/>
</dbReference>